<dbReference type="EMBL" id="JBAMMX010000021">
    <property type="protein sequence ID" value="KAK6920249.1"/>
    <property type="molecule type" value="Genomic_DNA"/>
</dbReference>
<organism evidence="3 4">
    <name type="scientific">Dillenia turbinata</name>
    <dbReference type="NCBI Taxonomy" id="194707"/>
    <lineage>
        <taxon>Eukaryota</taxon>
        <taxon>Viridiplantae</taxon>
        <taxon>Streptophyta</taxon>
        <taxon>Embryophyta</taxon>
        <taxon>Tracheophyta</taxon>
        <taxon>Spermatophyta</taxon>
        <taxon>Magnoliopsida</taxon>
        <taxon>eudicotyledons</taxon>
        <taxon>Gunneridae</taxon>
        <taxon>Pentapetalae</taxon>
        <taxon>Dilleniales</taxon>
        <taxon>Dilleniaceae</taxon>
        <taxon>Dillenia</taxon>
    </lineage>
</organism>
<reference evidence="3 4" key="1">
    <citation type="submission" date="2023-12" db="EMBL/GenBank/DDBJ databases">
        <title>A high-quality genome assembly for Dillenia turbinata (Dilleniales).</title>
        <authorList>
            <person name="Chanderbali A."/>
        </authorList>
    </citation>
    <scope>NUCLEOTIDE SEQUENCE [LARGE SCALE GENOMIC DNA]</scope>
    <source>
        <strain evidence="3">LSX21</strain>
        <tissue evidence="3">Leaf</tissue>
    </source>
</reference>
<proteinExistence type="predicted"/>
<dbReference type="AlphaFoldDB" id="A0AAN8YYV0"/>
<sequence length="318" mass="35724">MSYNSKPNLGRDSREYERLSNNDQVDVGGEFEEAPASNPNNGNYSIWGIWRWIKIGVLFVSVVVLALVFVKWAGPIFINKGNISRFSCLFMCDVNDTPLQMVVPVLNWAMTTFSTQVLAVVIFASLALFPVVMLPSSPSIWLAGIIFGYGIGFLLTEAGMMVGFSLPYFIGSLFRDKVQASIFMLKILITWLEKHPRKAAIVRLASEGDWLYQFRVVFLIRVSPFPYPILNYVIVPTNIQYIPYLFGSIIGIVPDVLVGLYSGDLMRTFADDDNKPHTKLQMIFDIVGLCVTIAATVIIGISAKRRLEQLEREELVCE</sequence>
<feature type="transmembrane region" description="Helical" evidence="1">
    <location>
        <begin position="49"/>
        <end position="70"/>
    </location>
</feature>
<accession>A0AAN8YYV0</accession>
<keyword evidence="4" id="KW-1185">Reference proteome</keyword>
<protein>
    <submittedName>
        <fullName evidence="3">SNARE associated Golgi protein</fullName>
    </submittedName>
</protein>
<evidence type="ECO:0000256" key="1">
    <source>
        <dbReference type="SAM" id="Phobius"/>
    </source>
</evidence>
<feature type="transmembrane region" description="Helical" evidence="1">
    <location>
        <begin position="140"/>
        <end position="162"/>
    </location>
</feature>
<keyword evidence="1" id="KW-0472">Membrane</keyword>
<feature type="domain" description="VTT" evidence="2">
    <location>
        <begin position="134"/>
        <end position="264"/>
    </location>
</feature>
<dbReference type="Pfam" id="PF09335">
    <property type="entry name" value="VTT_dom"/>
    <property type="match status" value="1"/>
</dbReference>
<evidence type="ECO:0000313" key="3">
    <source>
        <dbReference type="EMBL" id="KAK6920249.1"/>
    </source>
</evidence>
<dbReference type="Proteomes" id="UP001370490">
    <property type="component" value="Unassembled WGS sequence"/>
</dbReference>
<feature type="transmembrane region" description="Helical" evidence="1">
    <location>
        <begin position="117"/>
        <end position="134"/>
    </location>
</feature>
<evidence type="ECO:0000259" key="2">
    <source>
        <dbReference type="Pfam" id="PF09335"/>
    </source>
</evidence>
<name>A0AAN8YYV0_9MAGN</name>
<keyword evidence="1" id="KW-1133">Transmembrane helix</keyword>
<feature type="transmembrane region" description="Helical" evidence="1">
    <location>
        <begin position="241"/>
        <end position="262"/>
    </location>
</feature>
<evidence type="ECO:0000313" key="4">
    <source>
        <dbReference type="Proteomes" id="UP001370490"/>
    </source>
</evidence>
<dbReference type="PANTHER" id="PTHR46431">
    <property type="entry name" value="EXPRESSED PROTEIN"/>
    <property type="match status" value="1"/>
</dbReference>
<comment type="caution">
    <text evidence="3">The sequence shown here is derived from an EMBL/GenBank/DDBJ whole genome shotgun (WGS) entry which is preliminary data.</text>
</comment>
<dbReference type="InterPro" id="IPR032816">
    <property type="entry name" value="VTT_dom"/>
</dbReference>
<keyword evidence="1" id="KW-0812">Transmembrane</keyword>
<feature type="transmembrane region" description="Helical" evidence="1">
    <location>
        <begin position="282"/>
        <end position="303"/>
    </location>
</feature>
<dbReference type="PANTHER" id="PTHR46431:SF7">
    <property type="entry name" value="SNARE ASSOCIATED GOLGI PROTEIN FAMILY"/>
    <property type="match status" value="1"/>
</dbReference>
<gene>
    <name evidence="3" type="ORF">RJ641_016153</name>
</gene>